<evidence type="ECO:0000256" key="4">
    <source>
        <dbReference type="ARBA" id="ARBA00023239"/>
    </source>
</evidence>
<dbReference type="GO" id="GO:0005737">
    <property type="term" value="C:cytoplasm"/>
    <property type="evidence" value="ECO:0007669"/>
    <property type="project" value="InterPro"/>
</dbReference>
<gene>
    <name evidence="9" type="ORF">METZ01_LOCUS43818</name>
</gene>
<evidence type="ECO:0000256" key="3">
    <source>
        <dbReference type="ARBA" id="ARBA00012515"/>
    </source>
</evidence>
<dbReference type="InterPro" id="IPR011343">
    <property type="entry name" value="DeoC"/>
</dbReference>
<keyword evidence="4" id="KW-0456">Lyase</keyword>
<dbReference type="SMART" id="SM01133">
    <property type="entry name" value="DeoC"/>
    <property type="match status" value="1"/>
</dbReference>
<name>A0A381RI86_9ZZZZ</name>
<dbReference type="AlphaFoldDB" id="A0A381RI86"/>
<dbReference type="InterPro" id="IPR002915">
    <property type="entry name" value="DeoC/FbaB/LacD_aldolase"/>
</dbReference>
<evidence type="ECO:0000256" key="8">
    <source>
        <dbReference type="ARBA" id="ARBA00048791"/>
    </source>
</evidence>
<dbReference type="CDD" id="cd00959">
    <property type="entry name" value="DeoC"/>
    <property type="match status" value="1"/>
</dbReference>
<dbReference type="GO" id="GO:0004139">
    <property type="term" value="F:deoxyribose-phosphate aldolase activity"/>
    <property type="evidence" value="ECO:0007669"/>
    <property type="project" value="UniProtKB-EC"/>
</dbReference>
<dbReference type="SUPFAM" id="SSF51569">
    <property type="entry name" value="Aldolase"/>
    <property type="match status" value="1"/>
</dbReference>
<dbReference type="NCBIfam" id="TIGR00126">
    <property type="entry name" value="deoC"/>
    <property type="match status" value="1"/>
</dbReference>
<dbReference type="EC" id="4.1.2.4" evidence="3"/>
<evidence type="ECO:0000256" key="6">
    <source>
        <dbReference type="ARBA" id="ARBA00031814"/>
    </source>
</evidence>
<dbReference type="EMBL" id="UINC01001937">
    <property type="protein sequence ID" value="SUZ90964.1"/>
    <property type="molecule type" value="Genomic_DNA"/>
</dbReference>
<sequence>MGVTNFRKPRNTGLSAQNPGVALDLDWLAEQRVNRSATERRAQSLSGRRTVKKDWQAAWLLRALTCIDLTTLDGGDTSSNVARLCAKARRPLRGDLAAALGAESLNVAAVCVYPLFVEEACGALAGSGIPVASVAAGFPDGLTKFEQRLDEVRDARAAGAREIDIVIHRQWALSADWPALYREIQAFRKASGDCRLKVILGTGNLGNLTNVSKASLVAMMAGADFIKTSTGKEGVNATLPVTLVMLRAIRHFYDRTGFVVGFKAAGGIRKAKDALSYLMLVHEELGTAWLCESRFRIGASGLLGDLSRQLEHRITARYSSDRRHPMG</sequence>
<organism evidence="9">
    <name type="scientific">marine metagenome</name>
    <dbReference type="NCBI Taxonomy" id="408172"/>
    <lineage>
        <taxon>unclassified sequences</taxon>
        <taxon>metagenomes</taxon>
        <taxon>ecological metagenomes</taxon>
    </lineage>
</organism>
<dbReference type="GO" id="GO:0009264">
    <property type="term" value="P:deoxyribonucleotide catabolic process"/>
    <property type="evidence" value="ECO:0007669"/>
    <property type="project" value="InterPro"/>
</dbReference>
<comment type="similarity">
    <text evidence="2">Belongs to the DeoC/FbaB aldolase family. DeoC type 2 subfamily.</text>
</comment>
<protein>
    <recommendedName>
        <fullName evidence="3">deoxyribose-phosphate aldolase</fullName>
        <ecNumber evidence="3">4.1.2.4</ecNumber>
    </recommendedName>
    <alternativeName>
        <fullName evidence="7">2-deoxy-D-ribose 5-phosphate aldolase</fullName>
    </alternativeName>
    <alternativeName>
        <fullName evidence="6">Phosphodeoxyriboaldolase</fullName>
    </alternativeName>
</protein>
<evidence type="ECO:0000256" key="1">
    <source>
        <dbReference type="ARBA" id="ARBA00004816"/>
    </source>
</evidence>
<evidence type="ECO:0000256" key="7">
    <source>
        <dbReference type="ARBA" id="ARBA00032755"/>
    </source>
</evidence>
<dbReference type="PANTHER" id="PTHR10889:SF3">
    <property type="entry name" value="DEOXYRIBOSE-PHOSPHATE ALDOLASE"/>
    <property type="match status" value="1"/>
</dbReference>
<evidence type="ECO:0000256" key="5">
    <source>
        <dbReference type="ARBA" id="ARBA00023270"/>
    </source>
</evidence>
<proteinExistence type="inferred from homology"/>
<evidence type="ECO:0000313" key="9">
    <source>
        <dbReference type="EMBL" id="SUZ90964.1"/>
    </source>
</evidence>
<comment type="pathway">
    <text evidence="1">Carbohydrate degradation; 2-deoxy-D-ribose 1-phosphate degradation; D-glyceraldehyde 3-phosphate and acetaldehyde from 2-deoxy-alpha-D-ribose 1-phosphate: step 2/2.</text>
</comment>
<dbReference type="GO" id="GO:0016052">
    <property type="term" value="P:carbohydrate catabolic process"/>
    <property type="evidence" value="ECO:0007669"/>
    <property type="project" value="TreeGrafter"/>
</dbReference>
<keyword evidence="5" id="KW-0704">Schiff base</keyword>
<reference evidence="9" key="1">
    <citation type="submission" date="2018-05" db="EMBL/GenBank/DDBJ databases">
        <authorList>
            <person name="Lanie J.A."/>
            <person name="Ng W.-L."/>
            <person name="Kazmierczak K.M."/>
            <person name="Andrzejewski T.M."/>
            <person name="Davidsen T.M."/>
            <person name="Wayne K.J."/>
            <person name="Tettelin H."/>
            <person name="Glass J.I."/>
            <person name="Rusch D."/>
            <person name="Podicherti R."/>
            <person name="Tsui H.-C.T."/>
            <person name="Winkler M.E."/>
        </authorList>
    </citation>
    <scope>NUCLEOTIDE SEQUENCE</scope>
</reference>
<comment type="catalytic activity">
    <reaction evidence="8">
        <text>2-deoxy-D-ribose 5-phosphate = D-glyceraldehyde 3-phosphate + acetaldehyde</text>
        <dbReference type="Rhea" id="RHEA:12821"/>
        <dbReference type="ChEBI" id="CHEBI:15343"/>
        <dbReference type="ChEBI" id="CHEBI:59776"/>
        <dbReference type="ChEBI" id="CHEBI:62877"/>
        <dbReference type="EC" id="4.1.2.4"/>
    </reaction>
</comment>
<dbReference type="PANTHER" id="PTHR10889">
    <property type="entry name" value="DEOXYRIBOSE-PHOSPHATE ALDOLASE"/>
    <property type="match status" value="1"/>
</dbReference>
<dbReference type="Pfam" id="PF01791">
    <property type="entry name" value="DeoC"/>
    <property type="match status" value="1"/>
</dbReference>
<accession>A0A381RI86</accession>
<dbReference type="Gene3D" id="3.20.20.70">
    <property type="entry name" value="Aldolase class I"/>
    <property type="match status" value="1"/>
</dbReference>
<dbReference type="InterPro" id="IPR013785">
    <property type="entry name" value="Aldolase_TIM"/>
</dbReference>
<evidence type="ECO:0000256" key="2">
    <source>
        <dbReference type="ARBA" id="ARBA00009473"/>
    </source>
</evidence>